<dbReference type="GO" id="GO:0005507">
    <property type="term" value="F:copper ion binding"/>
    <property type="evidence" value="ECO:0007669"/>
    <property type="project" value="InterPro"/>
</dbReference>
<dbReference type="EC" id="7.1.1.9" evidence="15"/>
<dbReference type="InterPro" id="IPR011759">
    <property type="entry name" value="Cyt_c_oxidase_su2_TM_dom"/>
</dbReference>
<dbReference type="PANTHER" id="PTHR22888">
    <property type="entry name" value="CYTOCHROME C OXIDASE, SUBUNIT II"/>
    <property type="match status" value="1"/>
</dbReference>
<evidence type="ECO:0000259" key="18">
    <source>
        <dbReference type="PROSITE" id="PS50857"/>
    </source>
</evidence>
<dbReference type="Proteomes" id="UP000516117">
    <property type="component" value="Chromosome"/>
</dbReference>
<keyword evidence="9 17" id="KW-1133">Transmembrane helix</keyword>
<evidence type="ECO:0000256" key="13">
    <source>
        <dbReference type="ARBA" id="ARBA00047816"/>
    </source>
</evidence>
<dbReference type="PANTHER" id="PTHR22888:SF9">
    <property type="entry name" value="CYTOCHROME C OXIDASE SUBUNIT 2"/>
    <property type="match status" value="1"/>
</dbReference>
<evidence type="ECO:0000256" key="4">
    <source>
        <dbReference type="ARBA" id="ARBA00022660"/>
    </source>
</evidence>
<evidence type="ECO:0000256" key="2">
    <source>
        <dbReference type="ARBA" id="ARBA00007866"/>
    </source>
</evidence>
<feature type="transmembrane region" description="Helical" evidence="17">
    <location>
        <begin position="121"/>
        <end position="141"/>
    </location>
</feature>
<dbReference type="InterPro" id="IPR001505">
    <property type="entry name" value="Copper_CuA"/>
</dbReference>
<feature type="transmembrane region" description="Helical" evidence="17">
    <location>
        <begin position="38"/>
        <end position="58"/>
    </location>
</feature>
<name>A0A7H0H731_9ACTN</name>
<keyword evidence="10 15" id="KW-0186">Copper</keyword>
<comment type="subcellular location">
    <subcellularLocation>
        <location evidence="14">Cell membrane</location>
        <topology evidence="14">Multi-pass membrane protein</topology>
    </subcellularLocation>
    <subcellularLocation>
        <location evidence="1">Membrane</location>
        <topology evidence="1">Multi-pass membrane protein</topology>
    </subcellularLocation>
</comment>
<evidence type="ECO:0000256" key="7">
    <source>
        <dbReference type="ARBA" id="ARBA00022967"/>
    </source>
</evidence>
<comment type="cofactor">
    <cofactor evidence="15">
        <name>Cu cation</name>
        <dbReference type="ChEBI" id="CHEBI:23378"/>
    </cofactor>
    <text evidence="15">Binds a copper A center.</text>
</comment>
<keyword evidence="20" id="KW-1185">Reference proteome</keyword>
<keyword evidence="11 17" id="KW-0472">Membrane</keyword>
<evidence type="ECO:0000256" key="14">
    <source>
        <dbReference type="RuleBase" id="RU000456"/>
    </source>
</evidence>
<evidence type="ECO:0000256" key="5">
    <source>
        <dbReference type="ARBA" id="ARBA00022692"/>
    </source>
</evidence>
<dbReference type="EMBL" id="CP060789">
    <property type="protein sequence ID" value="QNP56347.1"/>
    <property type="molecule type" value="Genomic_DNA"/>
</dbReference>
<feature type="transmembrane region" description="Helical" evidence="17">
    <location>
        <begin position="78"/>
        <end position="100"/>
    </location>
</feature>
<dbReference type="Gene3D" id="2.60.40.420">
    <property type="entry name" value="Cupredoxins - blue copper proteins"/>
    <property type="match status" value="1"/>
</dbReference>
<proteinExistence type="inferred from homology"/>
<dbReference type="InterPro" id="IPR008972">
    <property type="entry name" value="Cupredoxin"/>
</dbReference>
<protein>
    <recommendedName>
        <fullName evidence="15">Cytochrome c oxidase subunit 2</fullName>
        <ecNumber evidence="15">7.1.1.9</ecNumber>
    </recommendedName>
</protein>
<dbReference type="GO" id="GO:0004129">
    <property type="term" value="F:cytochrome-c oxidase activity"/>
    <property type="evidence" value="ECO:0007669"/>
    <property type="project" value="UniProtKB-EC"/>
</dbReference>
<dbReference type="PRINTS" id="PR01166">
    <property type="entry name" value="CYCOXIDASEII"/>
</dbReference>
<evidence type="ECO:0000256" key="10">
    <source>
        <dbReference type="ARBA" id="ARBA00023008"/>
    </source>
</evidence>
<comment type="catalytic activity">
    <reaction evidence="13 15">
        <text>4 Fe(II)-[cytochrome c] + O2 + 8 H(+)(in) = 4 Fe(III)-[cytochrome c] + 2 H2O + 4 H(+)(out)</text>
        <dbReference type="Rhea" id="RHEA:11436"/>
        <dbReference type="Rhea" id="RHEA-COMP:10350"/>
        <dbReference type="Rhea" id="RHEA-COMP:14399"/>
        <dbReference type="ChEBI" id="CHEBI:15377"/>
        <dbReference type="ChEBI" id="CHEBI:15378"/>
        <dbReference type="ChEBI" id="CHEBI:15379"/>
        <dbReference type="ChEBI" id="CHEBI:29033"/>
        <dbReference type="ChEBI" id="CHEBI:29034"/>
        <dbReference type="EC" id="7.1.1.9"/>
    </reaction>
</comment>
<keyword evidence="5 14" id="KW-0812">Transmembrane</keyword>
<dbReference type="SUPFAM" id="SSF49503">
    <property type="entry name" value="Cupredoxins"/>
    <property type="match status" value="1"/>
</dbReference>
<keyword evidence="4 14" id="KW-0679">Respiratory chain</keyword>
<evidence type="ECO:0000256" key="11">
    <source>
        <dbReference type="ARBA" id="ARBA00023136"/>
    </source>
</evidence>
<sequence length="308" mass="33867">MSWRRHARWQDDDSKTTTEGQVVTRTPAPAGRRWIRGALLAAAPLAALTLTACSGSGARLGLPVAATAEAPNVGNLWLGAWIASFVIGGLVWGLIGWAVIRYRRKDGDVPAPRQTTYHLPLELLYTLVPFLIIGVLFFYTVKAQDAMLDQSEEPDVVIGVIGQKWSWTFNYMEEDNPDIGTNAHTVGMPEGPLPELYLPVNKRVRFDLQSADVIHSFWVPSFYFKMDVIPGHPNSFDATPNRIGVYDGKCAELCGERHAMMLFKLHVVSEEEYEAKVKEIAADGGAGVKPLEPGLEAVLPTAAPEENQ</sequence>
<organism evidence="19 20">
    <name type="scientific">Tessaracoccus defluvii</name>
    <dbReference type="NCBI Taxonomy" id="1285901"/>
    <lineage>
        <taxon>Bacteria</taxon>
        <taxon>Bacillati</taxon>
        <taxon>Actinomycetota</taxon>
        <taxon>Actinomycetes</taxon>
        <taxon>Propionibacteriales</taxon>
        <taxon>Propionibacteriaceae</taxon>
        <taxon>Tessaracoccus</taxon>
    </lineage>
</organism>
<keyword evidence="3 14" id="KW-0813">Transport</keyword>
<reference evidence="19 20" key="1">
    <citation type="submission" date="2020-08" db="EMBL/GenBank/DDBJ databases">
        <title>Genome sequence of Tessaracoccus defluvii JCM 17540T.</title>
        <authorList>
            <person name="Hyun D.-W."/>
            <person name="Bae J.-W."/>
        </authorList>
    </citation>
    <scope>NUCLEOTIDE SEQUENCE [LARGE SCALE GENOMIC DNA]</scope>
    <source>
        <strain evidence="19 20">JCM 17540</strain>
    </source>
</reference>
<keyword evidence="8 14" id="KW-0249">Electron transport</keyword>
<dbReference type="InterPro" id="IPR036257">
    <property type="entry name" value="Cyt_c_oxidase_su2_TM_sf"/>
</dbReference>
<evidence type="ECO:0000256" key="1">
    <source>
        <dbReference type="ARBA" id="ARBA00004141"/>
    </source>
</evidence>
<dbReference type="InterPro" id="IPR045187">
    <property type="entry name" value="CcO_II"/>
</dbReference>
<evidence type="ECO:0000256" key="3">
    <source>
        <dbReference type="ARBA" id="ARBA00022448"/>
    </source>
</evidence>
<evidence type="ECO:0000313" key="20">
    <source>
        <dbReference type="Proteomes" id="UP000516117"/>
    </source>
</evidence>
<evidence type="ECO:0000256" key="16">
    <source>
        <dbReference type="SAM" id="MobiDB-lite"/>
    </source>
</evidence>
<dbReference type="GO" id="GO:0042773">
    <property type="term" value="P:ATP synthesis coupled electron transport"/>
    <property type="evidence" value="ECO:0007669"/>
    <property type="project" value="TreeGrafter"/>
</dbReference>
<accession>A0A7H0H731</accession>
<evidence type="ECO:0000256" key="12">
    <source>
        <dbReference type="ARBA" id="ARBA00024688"/>
    </source>
</evidence>
<evidence type="ECO:0000256" key="17">
    <source>
        <dbReference type="SAM" id="Phobius"/>
    </source>
</evidence>
<dbReference type="PROSITE" id="PS50857">
    <property type="entry name" value="COX2_CUA"/>
    <property type="match status" value="1"/>
</dbReference>
<dbReference type="GO" id="GO:0016491">
    <property type="term" value="F:oxidoreductase activity"/>
    <property type="evidence" value="ECO:0007669"/>
    <property type="project" value="InterPro"/>
</dbReference>
<feature type="region of interest" description="Disordered" evidence="16">
    <location>
        <begin position="1"/>
        <end position="26"/>
    </location>
</feature>
<gene>
    <name evidence="19" type="primary">coxB</name>
    <name evidence="19" type="ORF">H9L22_02455</name>
</gene>
<evidence type="ECO:0000256" key="8">
    <source>
        <dbReference type="ARBA" id="ARBA00022982"/>
    </source>
</evidence>
<dbReference type="KEGG" id="tdf:H9L22_02455"/>
<comment type="function">
    <text evidence="12 15">Subunits I and II form the functional core of the enzyme complex. Electrons originating in cytochrome c are transferred via heme a and Cu(A) to the binuclear center formed by heme a3 and Cu(B).</text>
</comment>
<dbReference type="Gene3D" id="1.10.287.90">
    <property type="match status" value="1"/>
</dbReference>
<dbReference type="AlphaFoldDB" id="A0A7H0H731"/>
<dbReference type="NCBIfam" id="TIGR02866">
    <property type="entry name" value="CoxB"/>
    <property type="match status" value="1"/>
</dbReference>
<dbReference type="GO" id="GO:0005886">
    <property type="term" value="C:plasma membrane"/>
    <property type="evidence" value="ECO:0007669"/>
    <property type="project" value="UniProtKB-SubCell"/>
</dbReference>
<dbReference type="InterPro" id="IPR002429">
    <property type="entry name" value="CcO_II-like_C"/>
</dbReference>
<dbReference type="Pfam" id="PF02790">
    <property type="entry name" value="COX2_TM"/>
    <property type="match status" value="1"/>
</dbReference>
<feature type="domain" description="Cytochrome oxidase subunit II copper A binding" evidence="18">
    <location>
        <begin position="153"/>
        <end position="279"/>
    </location>
</feature>
<dbReference type="CDD" id="cd13919">
    <property type="entry name" value="CuRO_HCO_II_like_5"/>
    <property type="match status" value="1"/>
</dbReference>
<keyword evidence="7" id="KW-1278">Translocase</keyword>
<dbReference type="Pfam" id="PF00116">
    <property type="entry name" value="COX2"/>
    <property type="match status" value="1"/>
</dbReference>
<evidence type="ECO:0000256" key="9">
    <source>
        <dbReference type="ARBA" id="ARBA00022989"/>
    </source>
</evidence>
<dbReference type="PROSITE" id="PS00078">
    <property type="entry name" value="COX2"/>
    <property type="match status" value="1"/>
</dbReference>
<dbReference type="InterPro" id="IPR014222">
    <property type="entry name" value="Cyt_c_oxidase_su2"/>
</dbReference>
<comment type="similarity">
    <text evidence="2 14">Belongs to the cytochrome c oxidase subunit 2 family.</text>
</comment>
<evidence type="ECO:0000256" key="15">
    <source>
        <dbReference type="RuleBase" id="RU004024"/>
    </source>
</evidence>
<evidence type="ECO:0000256" key="6">
    <source>
        <dbReference type="ARBA" id="ARBA00022723"/>
    </source>
</evidence>
<keyword evidence="6 15" id="KW-0479">Metal-binding</keyword>
<evidence type="ECO:0000313" key="19">
    <source>
        <dbReference type="EMBL" id="QNP56347.1"/>
    </source>
</evidence>
<dbReference type="SUPFAM" id="SSF81464">
    <property type="entry name" value="Cytochrome c oxidase subunit II-like, transmembrane region"/>
    <property type="match status" value="1"/>
</dbReference>